<organism evidence="7 9">
    <name type="scientific">Paenibacillus macerans</name>
    <name type="common">Bacillus macerans</name>
    <dbReference type="NCBI Taxonomy" id="44252"/>
    <lineage>
        <taxon>Bacteria</taxon>
        <taxon>Bacillati</taxon>
        <taxon>Bacillota</taxon>
        <taxon>Bacilli</taxon>
        <taxon>Bacillales</taxon>
        <taxon>Paenibacillaceae</taxon>
        <taxon>Paenibacillus</taxon>
    </lineage>
</organism>
<dbReference type="Pfam" id="PF04542">
    <property type="entry name" value="Sigma70_r2"/>
    <property type="match status" value="1"/>
</dbReference>
<dbReference type="InterPro" id="IPR036388">
    <property type="entry name" value="WH-like_DNA-bd_sf"/>
</dbReference>
<evidence type="ECO:0000313" key="10">
    <source>
        <dbReference type="Proteomes" id="UP000442469"/>
    </source>
</evidence>
<dbReference type="InterPro" id="IPR013249">
    <property type="entry name" value="RNA_pol_sigma70_r4_t2"/>
</dbReference>
<dbReference type="EMBL" id="WNZZ01000001">
    <property type="protein sequence ID" value="MUG21028.1"/>
    <property type="molecule type" value="Genomic_DNA"/>
</dbReference>
<dbReference type="InterPro" id="IPR014284">
    <property type="entry name" value="RNA_pol_sigma-70_dom"/>
</dbReference>
<evidence type="ECO:0000256" key="1">
    <source>
        <dbReference type="ARBA" id="ARBA00010641"/>
    </source>
</evidence>
<evidence type="ECO:0000259" key="5">
    <source>
        <dbReference type="Pfam" id="PF04542"/>
    </source>
</evidence>
<sequence>MQGIDLIPWLQKLREGDEEAFRYVYDATVQDVYRIVALLIPRGQDIEDIMNEVYIQLWTSIANYDPERPFRYWLHGIVVRQVQDWKRKMWRKFRLFERHTLLEVKEEAPGTDRYALMNETGEEMRKILQRLSYKLRIVIVLRYYHEYSIAEIAQLLNLPEGTVKSRHHLALKELRKYSLFLSEDKGGDCFVH</sequence>
<dbReference type="Gene3D" id="1.10.10.10">
    <property type="entry name" value="Winged helix-like DNA-binding domain superfamily/Winged helix DNA-binding domain"/>
    <property type="match status" value="1"/>
</dbReference>
<evidence type="ECO:0000313" key="9">
    <source>
        <dbReference type="Proteomes" id="UP000029278"/>
    </source>
</evidence>
<protein>
    <submittedName>
        <fullName evidence="7">RNA polymerase sigma factor, sigma-70 family protein</fullName>
    </submittedName>
    <submittedName>
        <fullName evidence="8">Sigma-70 family RNA polymerase sigma factor</fullName>
    </submittedName>
</protein>
<dbReference type="NCBIfam" id="NF009195">
    <property type="entry name" value="PRK12543.1"/>
    <property type="match status" value="1"/>
</dbReference>
<feature type="domain" description="RNA polymerase sigma-70 region 2" evidence="5">
    <location>
        <begin position="25"/>
        <end position="91"/>
    </location>
</feature>
<evidence type="ECO:0000256" key="4">
    <source>
        <dbReference type="ARBA" id="ARBA00023163"/>
    </source>
</evidence>
<feature type="domain" description="RNA polymerase sigma factor 70 region 4 type 2" evidence="6">
    <location>
        <begin position="122"/>
        <end position="174"/>
    </location>
</feature>
<accession>A0A090YQZ0</accession>
<evidence type="ECO:0000256" key="3">
    <source>
        <dbReference type="ARBA" id="ARBA00023082"/>
    </source>
</evidence>
<proteinExistence type="inferred from homology"/>
<keyword evidence="9" id="KW-1185">Reference proteome</keyword>
<dbReference type="OrthoDB" id="9785675at2"/>
<dbReference type="InterPro" id="IPR013325">
    <property type="entry name" value="RNA_pol_sigma_r2"/>
</dbReference>
<reference evidence="7 9" key="1">
    <citation type="submission" date="2014-04" db="EMBL/GenBank/DDBJ databases">
        <authorList>
            <person name="Bishop-Lilly K.A."/>
            <person name="Broomall S.M."/>
            <person name="Chain P.S."/>
            <person name="Chertkov O."/>
            <person name="Coyne S.R."/>
            <person name="Daligault H.E."/>
            <person name="Davenport K.W."/>
            <person name="Erkkila T."/>
            <person name="Frey K.G."/>
            <person name="Gibbons H.S."/>
            <person name="Gu W."/>
            <person name="Jaissle J."/>
            <person name="Johnson S.L."/>
            <person name="Koroleva G.I."/>
            <person name="Ladner J.T."/>
            <person name="Lo C.-C."/>
            <person name="Minogue T.D."/>
            <person name="Munk C."/>
            <person name="Palacios G.F."/>
            <person name="Redden C.L."/>
            <person name="Rosenzweig C.N."/>
            <person name="Scholz M.B."/>
            <person name="Teshima H."/>
            <person name="Xu Y."/>
        </authorList>
    </citation>
    <scope>NUCLEOTIDE SEQUENCE [LARGE SCALE GENOMIC DNA]</scope>
    <source>
        <strain evidence="7 9">8244</strain>
    </source>
</reference>
<keyword evidence="3" id="KW-0731">Sigma factor</keyword>
<dbReference type="PANTHER" id="PTHR43133">
    <property type="entry name" value="RNA POLYMERASE ECF-TYPE SIGMA FACTO"/>
    <property type="match status" value="1"/>
</dbReference>
<evidence type="ECO:0000313" key="8">
    <source>
        <dbReference type="EMBL" id="MUG21028.1"/>
    </source>
</evidence>
<dbReference type="InterPro" id="IPR007627">
    <property type="entry name" value="RNA_pol_sigma70_r2"/>
</dbReference>
<dbReference type="RefSeq" id="WP_036618527.1">
    <property type="nucleotide sequence ID" value="NZ_BGML01000004.1"/>
</dbReference>
<name>A0A090YQZ0_PAEMA</name>
<dbReference type="SUPFAM" id="SSF88659">
    <property type="entry name" value="Sigma3 and sigma4 domains of RNA polymerase sigma factors"/>
    <property type="match status" value="1"/>
</dbReference>
<dbReference type="AlphaFoldDB" id="A0A090YQZ0"/>
<dbReference type="GO" id="GO:0003677">
    <property type="term" value="F:DNA binding"/>
    <property type="evidence" value="ECO:0007669"/>
    <property type="project" value="InterPro"/>
</dbReference>
<evidence type="ECO:0000259" key="6">
    <source>
        <dbReference type="Pfam" id="PF08281"/>
    </source>
</evidence>
<dbReference type="NCBIfam" id="TIGR02937">
    <property type="entry name" value="sigma70-ECF"/>
    <property type="match status" value="1"/>
</dbReference>
<dbReference type="EMBL" id="JMQA01000047">
    <property type="protein sequence ID" value="KFM94520.1"/>
    <property type="molecule type" value="Genomic_DNA"/>
</dbReference>
<dbReference type="PANTHER" id="PTHR43133:SF60">
    <property type="entry name" value="RNA POLYMERASE SIGMA FACTOR SIGV"/>
    <property type="match status" value="1"/>
</dbReference>
<dbReference type="InterPro" id="IPR039425">
    <property type="entry name" value="RNA_pol_sigma-70-like"/>
</dbReference>
<keyword evidence="4" id="KW-0804">Transcription</keyword>
<evidence type="ECO:0000313" key="7">
    <source>
        <dbReference type="EMBL" id="KFM94520.1"/>
    </source>
</evidence>
<comment type="similarity">
    <text evidence="1">Belongs to the sigma-70 factor family. ECF subfamily.</text>
</comment>
<dbReference type="GO" id="GO:0006352">
    <property type="term" value="P:DNA-templated transcription initiation"/>
    <property type="evidence" value="ECO:0007669"/>
    <property type="project" value="InterPro"/>
</dbReference>
<dbReference type="Proteomes" id="UP000029278">
    <property type="component" value="Unassembled WGS sequence"/>
</dbReference>
<dbReference type="InterPro" id="IPR013324">
    <property type="entry name" value="RNA_pol_sigma_r3/r4-like"/>
</dbReference>
<dbReference type="HOGENOM" id="CLU_047691_3_1_9"/>
<dbReference type="GeneID" id="77010659"/>
<dbReference type="Proteomes" id="UP000442469">
    <property type="component" value="Unassembled WGS sequence"/>
</dbReference>
<dbReference type="Pfam" id="PF08281">
    <property type="entry name" value="Sigma70_r4_2"/>
    <property type="match status" value="1"/>
</dbReference>
<dbReference type="SUPFAM" id="SSF88946">
    <property type="entry name" value="Sigma2 domain of RNA polymerase sigma factors"/>
    <property type="match status" value="1"/>
</dbReference>
<dbReference type="CDD" id="cd06171">
    <property type="entry name" value="Sigma70_r4"/>
    <property type="match status" value="1"/>
</dbReference>
<dbReference type="STRING" id="44252.DJ90_1282"/>
<comment type="caution">
    <text evidence="7">The sequence shown here is derived from an EMBL/GenBank/DDBJ whole genome shotgun (WGS) entry which is preliminary data.</text>
</comment>
<dbReference type="GO" id="GO:0016987">
    <property type="term" value="F:sigma factor activity"/>
    <property type="evidence" value="ECO:0007669"/>
    <property type="project" value="UniProtKB-KW"/>
</dbReference>
<dbReference type="PATRIC" id="fig|44252.3.peg.5566"/>
<dbReference type="Gene3D" id="1.10.1740.10">
    <property type="match status" value="1"/>
</dbReference>
<evidence type="ECO:0000256" key="2">
    <source>
        <dbReference type="ARBA" id="ARBA00023015"/>
    </source>
</evidence>
<reference evidence="8 10" key="2">
    <citation type="submission" date="2019-11" db="EMBL/GenBank/DDBJ databases">
        <title>Draft genome sequences of five Paenibacillus species of dairy origin.</title>
        <authorList>
            <person name="Olajide A.M."/>
            <person name="Chen S."/>
            <person name="Lapointe G."/>
        </authorList>
    </citation>
    <scope>NUCLEOTIDE SEQUENCE [LARGE SCALE GENOMIC DNA]</scope>
    <source>
        <strain evidence="8 10">3CT49</strain>
    </source>
</reference>
<gene>
    <name evidence="7" type="ORF">DJ90_1282</name>
    <name evidence="8" type="ORF">GNQ08_01090</name>
</gene>
<keyword evidence="2" id="KW-0805">Transcription regulation</keyword>